<evidence type="ECO:0000256" key="10">
    <source>
        <dbReference type="ARBA" id="ARBA00022989"/>
    </source>
</evidence>
<feature type="transmembrane region" description="Helical" evidence="12">
    <location>
        <begin position="473"/>
        <end position="493"/>
    </location>
</feature>
<evidence type="ECO:0000313" key="16">
    <source>
        <dbReference type="Proteomes" id="UP000004470"/>
    </source>
</evidence>
<evidence type="ECO:0000256" key="8">
    <source>
        <dbReference type="ARBA" id="ARBA00022692"/>
    </source>
</evidence>
<feature type="transmembrane region" description="Helical" evidence="12">
    <location>
        <begin position="237"/>
        <end position="260"/>
    </location>
</feature>
<dbReference type="CDD" id="cd05569">
    <property type="entry name" value="PTS_IIB_fructose"/>
    <property type="match status" value="1"/>
</dbReference>
<dbReference type="EC" id="2.7.1.69" evidence="15"/>
<dbReference type="GO" id="GO:0005351">
    <property type="term" value="F:carbohydrate:proton symporter activity"/>
    <property type="evidence" value="ECO:0007669"/>
    <property type="project" value="InterPro"/>
</dbReference>
<dbReference type="EMBL" id="AEEG01000002">
    <property type="protein sequence ID" value="EFL96022.1"/>
    <property type="molecule type" value="Genomic_DNA"/>
</dbReference>
<accession>E0NEL1</accession>
<feature type="transmembrane region" description="Helical" evidence="12">
    <location>
        <begin position="404"/>
        <end position="425"/>
    </location>
</feature>
<dbReference type="InterPro" id="IPR003352">
    <property type="entry name" value="PTS_EIIC"/>
</dbReference>
<evidence type="ECO:0000256" key="11">
    <source>
        <dbReference type="ARBA" id="ARBA00023136"/>
    </source>
</evidence>
<name>E0NEL1_PEDAC</name>
<keyword evidence="3" id="KW-1003">Cell membrane</keyword>
<evidence type="ECO:0000256" key="12">
    <source>
        <dbReference type="SAM" id="Phobius"/>
    </source>
</evidence>
<dbReference type="PANTHER" id="PTHR30505">
    <property type="entry name" value="FRUCTOSE-LIKE PERMEASE"/>
    <property type="match status" value="1"/>
</dbReference>
<comment type="subcellular location">
    <subcellularLocation>
        <location evidence="1">Cell inner membrane</location>
        <topology evidence="1">Multi-pass membrane protein</topology>
    </subcellularLocation>
</comment>
<dbReference type="GO" id="GO:0016301">
    <property type="term" value="F:kinase activity"/>
    <property type="evidence" value="ECO:0007669"/>
    <property type="project" value="UniProtKB-KW"/>
</dbReference>
<evidence type="ECO:0000256" key="6">
    <source>
        <dbReference type="ARBA" id="ARBA00022679"/>
    </source>
</evidence>
<dbReference type="InterPro" id="IPR013011">
    <property type="entry name" value="PTS_EIIB_2"/>
</dbReference>
<organism evidence="15 16">
    <name type="scientific">Pediococcus acidilactici DSM 20284</name>
    <dbReference type="NCBI Taxonomy" id="862514"/>
    <lineage>
        <taxon>Bacteria</taxon>
        <taxon>Bacillati</taxon>
        <taxon>Bacillota</taxon>
        <taxon>Bacilli</taxon>
        <taxon>Lactobacillales</taxon>
        <taxon>Lactobacillaceae</taxon>
        <taxon>Pediococcus</taxon>
        <taxon>Pediococcus acidilactici group</taxon>
    </lineage>
</organism>
<evidence type="ECO:0000256" key="5">
    <source>
        <dbReference type="ARBA" id="ARBA00022597"/>
    </source>
</evidence>
<dbReference type="Gene3D" id="3.40.50.2300">
    <property type="match status" value="1"/>
</dbReference>
<comment type="caution">
    <text evidence="15">The sequence shown here is derived from an EMBL/GenBank/DDBJ whole genome shotgun (WGS) entry which is preliminary data.</text>
</comment>
<keyword evidence="7" id="KW-0598">Phosphotransferase system</keyword>
<dbReference type="SUPFAM" id="SSF52794">
    <property type="entry name" value="PTS system IIB component-like"/>
    <property type="match status" value="1"/>
</dbReference>
<feature type="transmembrane region" description="Helical" evidence="12">
    <location>
        <begin position="272"/>
        <end position="297"/>
    </location>
</feature>
<evidence type="ECO:0000256" key="3">
    <source>
        <dbReference type="ARBA" id="ARBA00022475"/>
    </source>
</evidence>
<feature type="domain" description="PTS EIIB type-2" evidence="13">
    <location>
        <begin position="14"/>
        <end position="111"/>
    </location>
</feature>
<dbReference type="NCBIfam" id="TIGR00829">
    <property type="entry name" value="FRU"/>
    <property type="match status" value="1"/>
</dbReference>
<dbReference type="PANTHER" id="PTHR30505:SF0">
    <property type="entry name" value="FRUCTOSE-LIKE PTS SYSTEM EIIBC COMPONENT-RELATED"/>
    <property type="match status" value="1"/>
</dbReference>
<evidence type="ECO:0000256" key="1">
    <source>
        <dbReference type="ARBA" id="ARBA00004429"/>
    </source>
</evidence>
<keyword evidence="11 12" id="KW-0472">Membrane</keyword>
<keyword evidence="16" id="KW-1185">Reference proteome</keyword>
<dbReference type="GO" id="GO:0005886">
    <property type="term" value="C:plasma membrane"/>
    <property type="evidence" value="ECO:0007669"/>
    <property type="project" value="UniProtKB-SubCell"/>
</dbReference>
<keyword evidence="4" id="KW-0597">Phosphoprotein</keyword>
<dbReference type="Pfam" id="PF02378">
    <property type="entry name" value="PTS_EIIC"/>
    <property type="match status" value="1"/>
</dbReference>
<evidence type="ECO:0000256" key="7">
    <source>
        <dbReference type="ARBA" id="ARBA00022683"/>
    </source>
</evidence>
<feature type="transmembrane region" description="Helical" evidence="12">
    <location>
        <begin position="199"/>
        <end position="217"/>
    </location>
</feature>
<dbReference type="eggNOG" id="COG1445">
    <property type="taxonomic scope" value="Bacteria"/>
</dbReference>
<evidence type="ECO:0000259" key="13">
    <source>
        <dbReference type="PROSITE" id="PS51099"/>
    </source>
</evidence>
<dbReference type="GO" id="GO:0090563">
    <property type="term" value="F:protein-phosphocysteine-sugar phosphotransferase activity"/>
    <property type="evidence" value="ECO:0007669"/>
    <property type="project" value="TreeGrafter"/>
</dbReference>
<dbReference type="InterPro" id="IPR006327">
    <property type="entry name" value="PTS_IIC_fruc"/>
</dbReference>
<dbReference type="GO" id="GO:0022877">
    <property type="term" value="F:protein-N(PI)-phosphohistidine-fructose phosphotransferase system transporter activity"/>
    <property type="evidence" value="ECO:0007669"/>
    <property type="project" value="InterPro"/>
</dbReference>
<dbReference type="Proteomes" id="UP000004470">
    <property type="component" value="Unassembled WGS sequence"/>
</dbReference>
<evidence type="ECO:0000256" key="4">
    <source>
        <dbReference type="ARBA" id="ARBA00022553"/>
    </source>
</evidence>
<dbReference type="Pfam" id="PF02302">
    <property type="entry name" value="PTS_IIB"/>
    <property type="match status" value="1"/>
</dbReference>
<feature type="transmembrane region" description="Helical" evidence="12">
    <location>
        <begin position="147"/>
        <end position="167"/>
    </location>
</feature>
<dbReference type="InterPro" id="IPR003353">
    <property type="entry name" value="PTS_IIB_fruc"/>
</dbReference>
<evidence type="ECO:0000259" key="14">
    <source>
        <dbReference type="PROSITE" id="PS51104"/>
    </source>
</evidence>
<dbReference type="InterPro" id="IPR050864">
    <property type="entry name" value="Bacterial_PTS_Sugar_Transport"/>
</dbReference>
<sequence length="508" mass="53319">MEVEIMQKSNKGPMKIVAVTACAAGIAHTYMAAESIEKAAKARGDQVKVETDGAMGAENVLTEADIQAADLVIVAADIKIDPIRFTGKRLYVTDSNEAIDDGAALIENAIAKAEVFGKKGTKVGKIKIGNDHKKNGFFTHVMTGISYMIPMVISAGLILTIANLYAFQRDSAGRIVKWGFDNHTQMGLLMSNLFQVGQVGFKLMIPLFAGFVAMSIADKPAMAPAMIGAYIANDAELLHAKAGGGFIAALLVAFIVGYFVKALKKIKWPKIIQPIVPIMIIPVIATLFISLVVFYLIGSPIAAGMDGLYSWLNWINAHSTSAPIILGAIIGAMMGFDLGGPVNKTALIFGTAVFTDTMAKYGPTHANFVPQTAAQAAISVAPLGVWLASVIWKKKFSKDEKAAAGAALGMGLVGVTEGAIPFVAADPIRMIIANVCGSAVAGGLVSLTGCKFYGGIGSPLGTFIGYIEQPVPFITWILCVCVGIAVTAVIIGFTRSDAVIEAAKAVED</sequence>
<keyword evidence="5" id="KW-0762">Sugar transport</keyword>
<reference evidence="15" key="1">
    <citation type="submission" date="2010-07" db="EMBL/GenBank/DDBJ databases">
        <authorList>
            <person name="Muzny D."/>
            <person name="Qin X."/>
            <person name="Deng J."/>
            <person name="Jiang H."/>
            <person name="Liu Y."/>
            <person name="Qu J."/>
            <person name="Song X.-Z."/>
            <person name="Zhang L."/>
            <person name="Thornton R."/>
            <person name="Coyle M."/>
            <person name="Francisco L."/>
            <person name="Jackson L."/>
            <person name="Javaid M."/>
            <person name="Korchina V."/>
            <person name="Kovar C."/>
            <person name="Mata R."/>
            <person name="Mathew T."/>
            <person name="Ngo R."/>
            <person name="Nguyen L."/>
            <person name="Nguyen N."/>
            <person name="Okwuonu G."/>
            <person name="Ongeri F."/>
            <person name="Pham C."/>
            <person name="Simmons D."/>
            <person name="Wilczek-Boney K."/>
            <person name="Hale W."/>
            <person name="Jakkamsetti A."/>
            <person name="Pham P."/>
            <person name="Ruth R."/>
            <person name="San Lucas F."/>
            <person name="Warren J."/>
            <person name="Zhang J."/>
            <person name="Zhao Z."/>
            <person name="Zhou C."/>
            <person name="Zhu D."/>
            <person name="Lee S."/>
            <person name="Bess C."/>
            <person name="Blankenburg K."/>
            <person name="Forbes L."/>
            <person name="Fu Q."/>
            <person name="Gubbala S."/>
            <person name="Hirani K."/>
            <person name="Jayaseelan J.C."/>
            <person name="Lara F."/>
            <person name="Munidasa M."/>
            <person name="Palculict T."/>
            <person name="Patil S."/>
            <person name="Pu L.-L."/>
            <person name="Saada N."/>
            <person name="Tang L."/>
            <person name="Weissenberger G."/>
            <person name="Zhu Y."/>
            <person name="Hemphill L."/>
            <person name="Shang Y."/>
            <person name="Youmans B."/>
            <person name="Ayvaz T."/>
            <person name="Ross M."/>
            <person name="Santibanez J."/>
            <person name="Aqrawi P."/>
            <person name="Gross S."/>
            <person name="Joshi V."/>
            <person name="Fowler G."/>
            <person name="Nazareth L."/>
            <person name="Reid J."/>
            <person name="Worley K."/>
            <person name="Petrosino J."/>
            <person name="Highlander S."/>
            <person name="Gibbs R."/>
        </authorList>
    </citation>
    <scope>NUCLEOTIDE SEQUENCE [LARGE SCALE GENOMIC DNA]</scope>
    <source>
        <strain evidence="15">DSM 20284</strain>
    </source>
</reference>
<feature type="domain" description="PTS EIIC type-2" evidence="14">
    <location>
        <begin position="137"/>
        <end position="508"/>
    </location>
</feature>
<proteinExistence type="predicted"/>
<dbReference type="GO" id="GO:0009401">
    <property type="term" value="P:phosphoenolpyruvate-dependent sugar phosphotransferase system"/>
    <property type="evidence" value="ECO:0007669"/>
    <property type="project" value="UniProtKB-KW"/>
</dbReference>
<keyword evidence="2" id="KW-0813">Transport</keyword>
<keyword evidence="10 12" id="KW-1133">Transmembrane helix</keyword>
<dbReference type="AlphaFoldDB" id="E0NEL1"/>
<feature type="transmembrane region" description="Helical" evidence="12">
    <location>
        <begin position="373"/>
        <end position="392"/>
    </location>
</feature>
<keyword evidence="9" id="KW-0418">Kinase</keyword>
<dbReference type="InterPro" id="IPR036095">
    <property type="entry name" value="PTS_EIIB-like_sf"/>
</dbReference>
<gene>
    <name evidence="15" type="primary">frvB</name>
    <name evidence="15" type="ORF">HMPREF0623_0073</name>
</gene>
<dbReference type="PROSITE" id="PS51104">
    <property type="entry name" value="PTS_EIIC_TYPE_2"/>
    <property type="match status" value="1"/>
</dbReference>
<protein>
    <submittedName>
        <fullName evidence="15">Phosphotransferase system, EIIC</fullName>
        <ecNumber evidence="15">2.7.1.69</ecNumber>
    </submittedName>
</protein>
<evidence type="ECO:0000256" key="9">
    <source>
        <dbReference type="ARBA" id="ARBA00022777"/>
    </source>
</evidence>
<evidence type="ECO:0000313" key="15">
    <source>
        <dbReference type="EMBL" id="EFL96022.1"/>
    </source>
</evidence>
<dbReference type="HOGENOM" id="CLU_013155_0_0_9"/>
<dbReference type="eggNOG" id="COG1299">
    <property type="taxonomic scope" value="Bacteria"/>
</dbReference>
<evidence type="ECO:0000256" key="2">
    <source>
        <dbReference type="ARBA" id="ARBA00022448"/>
    </source>
</evidence>
<feature type="transmembrane region" description="Helical" evidence="12">
    <location>
        <begin position="317"/>
        <end position="338"/>
    </location>
</feature>
<dbReference type="InterPro" id="IPR003501">
    <property type="entry name" value="PTS_EIIB_2/3"/>
</dbReference>
<dbReference type="PROSITE" id="PS51099">
    <property type="entry name" value="PTS_EIIB_TYPE_2"/>
    <property type="match status" value="1"/>
</dbReference>
<dbReference type="InterPro" id="IPR013014">
    <property type="entry name" value="PTS_EIIC_2"/>
</dbReference>
<dbReference type="NCBIfam" id="TIGR01427">
    <property type="entry name" value="PTS_IIC_fructo"/>
    <property type="match status" value="1"/>
</dbReference>
<keyword evidence="6 15" id="KW-0808">Transferase</keyword>
<keyword evidence="8 12" id="KW-0812">Transmembrane</keyword>